<dbReference type="InterPro" id="IPR001810">
    <property type="entry name" value="F-box_dom"/>
</dbReference>
<dbReference type="Pfam" id="PF00646">
    <property type="entry name" value="F-box"/>
    <property type="match status" value="1"/>
</dbReference>
<dbReference type="InterPro" id="IPR017451">
    <property type="entry name" value="F-box-assoc_interact_dom"/>
</dbReference>
<feature type="domain" description="F-box" evidence="1">
    <location>
        <begin position="8"/>
        <end position="54"/>
    </location>
</feature>
<evidence type="ECO:0000313" key="2">
    <source>
        <dbReference type="Proteomes" id="UP000087171"/>
    </source>
</evidence>
<protein>
    <submittedName>
        <fullName evidence="3">F-box/kelch-repeat protein At3g23880-like</fullName>
    </submittedName>
</protein>
<name>A0A1S2XMW8_CICAR</name>
<dbReference type="Proteomes" id="UP000087171">
    <property type="component" value="Chromosome Ca3"/>
</dbReference>
<evidence type="ECO:0000259" key="1">
    <source>
        <dbReference type="PROSITE" id="PS50181"/>
    </source>
</evidence>
<evidence type="ECO:0000313" key="3">
    <source>
        <dbReference type="RefSeq" id="XP_004491778.1"/>
    </source>
</evidence>
<dbReference type="Pfam" id="PF08268">
    <property type="entry name" value="FBA_3"/>
    <property type="match status" value="1"/>
</dbReference>
<dbReference type="PANTHER" id="PTHR31672">
    <property type="entry name" value="BNACNNG10540D PROTEIN"/>
    <property type="match status" value="1"/>
</dbReference>
<dbReference type="KEGG" id="cam:101494341"/>
<dbReference type="RefSeq" id="XP_004491778.1">
    <property type="nucleotide sequence ID" value="XM_004491721.3"/>
</dbReference>
<dbReference type="PaxDb" id="3827-XP_004491778.1"/>
<keyword evidence="2" id="KW-1185">Reference proteome</keyword>
<gene>
    <name evidence="3" type="primary">LOC101494341</name>
</gene>
<accession>A0A1S2XMW8</accession>
<proteinExistence type="predicted"/>
<dbReference type="InterPro" id="IPR013187">
    <property type="entry name" value="F-box-assoc_dom_typ3"/>
</dbReference>
<dbReference type="InterPro" id="IPR036047">
    <property type="entry name" value="F-box-like_dom_sf"/>
</dbReference>
<dbReference type="PANTHER" id="PTHR31672:SF13">
    <property type="entry name" value="F-BOX PROTEIN CPR30-LIKE"/>
    <property type="match status" value="1"/>
</dbReference>
<dbReference type="SUPFAM" id="SSF81383">
    <property type="entry name" value="F-box domain"/>
    <property type="match status" value="1"/>
</dbReference>
<dbReference type="AlphaFoldDB" id="A0A1S2XMW8"/>
<reference evidence="2" key="1">
    <citation type="journal article" date="2013" name="Nat. Biotechnol.">
        <title>Draft genome sequence of chickpea (Cicer arietinum) provides a resource for trait improvement.</title>
        <authorList>
            <person name="Varshney R.K."/>
            <person name="Song C."/>
            <person name="Saxena R.K."/>
            <person name="Azam S."/>
            <person name="Yu S."/>
            <person name="Sharpe A.G."/>
            <person name="Cannon S."/>
            <person name="Baek J."/>
            <person name="Rosen B.D."/>
            <person name="Tar'an B."/>
            <person name="Millan T."/>
            <person name="Zhang X."/>
            <person name="Ramsay L.D."/>
            <person name="Iwata A."/>
            <person name="Wang Y."/>
            <person name="Nelson W."/>
            <person name="Farmer A.D."/>
            <person name="Gaur P.M."/>
            <person name="Soderlund C."/>
            <person name="Penmetsa R.V."/>
            <person name="Xu C."/>
            <person name="Bharti A.K."/>
            <person name="He W."/>
            <person name="Winter P."/>
            <person name="Zhao S."/>
            <person name="Hane J.K."/>
            <person name="Carrasquilla-Garcia N."/>
            <person name="Condie J.A."/>
            <person name="Upadhyaya H.D."/>
            <person name="Luo M.C."/>
            <person name="Thudi M."/>
            <person name="Gowda C.L."/>
            <person name="Singh N.P."/>
            <person name="Lichtenzveig J."/>
            <person name="Gali K.K."/>
            <person name="Rubio J."/>
            <person name="Nadarajan N."/>
            <person name="Dolezel J."/>
            <person name="Bansal K.C."/>
            <person name="Xu X."/>
            <person name="Edwards D."/>
            <person name="Zhang G."/>
            <person name="Kahl G."/>
            <person name="Gil J."/>
            <person name="Singh K.B."/>
            <person name="Datta S.K."/>
            <person name="Jackson S.A."/>
            <person name="Wang J."/>
            <person name="Cook D.R."/>
        </authorList>
    </citation>
    <scope>NUCLEOTIDE SEQUENCE [LARGE SCALE GENOMIC DNA]</scope>
    <source>
        <strain evidence="2">cv. CDC Frontier</strain>
    </source>
</reference>
<reference evidence="3" key="2">
    <citation type="submission" date="2025-08" db="UniProtKB">
        <authorList>
            <consortium name="RefSeq"/>
        </authorList>
    </citation>
    <scope>IDENTIFICATION</scope>
    <source>
        <tissue evidence="3">Etiolated seedlings</tissue>
    </source>
</reference>
<sequence length="432" mass="50586">MDFPNRRVFPPAFIPDHLIAEILSFLSVKTILRLKCVSKSWYTLISHPTFVQNHLNKSSRNPNFTLTLDDGYTFIPFRHLLENPSIAVKSDAFLQNPSLAALNDTSLQNQFLDILPHFNDFKIVDSCNGLILLCSKSRSIRLGYEYRFYIWNPATRIIYDKLGSLYYCAPNFQDHHLGFKFAFGFDDTTERYKVVAYRVVEDDNEDTTLGKSEVKVFSLGDSCWRNILSFPVIPLNWINLRYAYHNDAVHLSGTINWLAVKSYFHTFYEYKYITHVEQFVIVSLDLSTETYKQLLLPPGFDKVPSVQPVIRVLMDCLCFSHDFKNSEFVLWQMKEYGVQESWTQLFKIDYQNLQLNRLFNFRLVCLYINGDEVIILNGFNNQAVVYNLKNEIVQRIKLKIYNLKNLVVTRFDNNNNRFTHAKYYVESLVSVS</sequence>
<dbReference type="PROSITE" id="PS50181">
    <property type="entry name" value="FBOX"/>
    <property type="match status" value="1"/>
</dbReference>
<dbReference type="GeneID" id="101494341"/>
<dbReference type="OrthoDB" id="5314306at2759"/>
<organism evidence="2 3">
    <name type="scientific">Cicer arietinum</name>
    <name type="common">Chickpea</name>
    <name type="synonym">Garbanzo</name>
    <dbReference type="NCBI Taxonomy" id="3827"/>
    <lineage>
        <taxon>Eukaryota</taxon>
        <taxon>Viridiplantae</taxon>
        <taxon>Streptophyta</taxon>
        <taxon>Embryophyta</taxon>
        <taxon>Tracheophyta</taxon>
        <taxon>Spermatophyta</taxon>
        <taxon>Magnoliopsida</taxon>
        <taxon>eudicotyledons</taxon>
        <taxon>Gunneridae</taxon>
        <taxon>Pentapetalae</taxon>
        <taxon>rosids</taxon>
        <taxon>fabids</taxon>
        <taxon>Fabales</taxon>
        <taxon>Fabaceae</taxon>
        <taxon>Papilionoideae</taxon>
        <taxon>50 kb inversion clade</taxon>
        <taxon>NPAAA clade</taxon>
        <taxon>Hologalegina</taxon>
        <taxon>IRL clade</taxon>
        <taxon>Cicereae</taxon>
        <taxon>Cicer</taxon>
    </lineage>
</organism>
<dbReference type="STRING" id="3827.A0A1S2XMW8"/>
<dbReference type="Gene3D" id="1.20.1280.50">
    <property type="match status" value="1"/>
</dbReference>
<dbReference type="SMART" id="SM00256">
    <property type="entry name" value="FBOX"/>
    <property type="match status" value="1"/>
</dbReference>
<dbReference type="NCBIfam" id="TIGR01640">
    <property type="entry name" value="F_box_assoc_1"/>
    <property type="match status" value="1"/>
</dbReference>
<dbReference type="InterPro" id="IPR050796">
    <property type="entry name" value="SCF_F-box_component"/>
</dbReference>